<evidence type="ECO:0000256" key="1">
    <source>
        <dbReference type="SAM" id="MobiDB-lite"/>
    </source>
</evidence>
<reference evidence="3 4" key="1">
    <citation type="journal article" date="2013" name="Curr. Biol.">
        <title>Shared signatures of parasitism and phylogenomics unite Cryptomycota and microsporidia.</title>
        <authorList>
            <person name="James T.Y."/>
            <person name="Pelin A."/>
            <person name="Bonen L."/>
            <person name="Ahrendt S."/>
            <person name="Sain D."/>
            <person name="Corradi N."/>
            <person name="Stajich J.E."/>
        </authorList>
    </citation>
    <scope>NUCLEOTIDE SEQUENCE [LARGE SCALE GENOMIC DNA]</scope>
    <source>
        <strain evidence="3 4">CSF55</strain>
    </source>
</reference>
<proteinExistence type="predicted"/>
<dbReference type="HOGENOM" id="CLU_1195453_0_0_1"/>
<feature type="compositionally biased region" description="Basic and acidic residues" evidence="1">
    <location>
        <begin position="122"/>
        <end position="143"/>
    </location>
</feature>
<dbReference type="AlphaFoldDB" id="A0A075B038"/>
<evidence type="ECO:0000313" key="4">
    <source>
        <dbReference type="Proteomes" id="UP000030755"/>
    </source>
</evidence>
<dbReference type="EMBL" id="KE560987">
    <property type="protein sequence ID" value="EPZ34144.1"/>
    <property type="molecule type" value="Genomic_DNA"/>
</dbReference>
<keyword evidence="2" id="KW-0812">Transmembrane</keyword>
<feature type="region of interest" description="Disordered" evidence="1">
    <location>
        <begin position="120"/>
        <end position="156"/>
    </location>
</feature>
<organism evidence="3 4">
    <name type="scientific">Rozella allomycis (strain CSF55)</name>
    <dbReference type="NCBI Taxonomy" id="988480"/>
    <lineage>
        <taxon>Eukaryota</taxon>
        <taxon>Fungi</taxon>
        <taxon>Fungi incertae sedis</taxon>
        <taxon>Cryptomycota</taxon>
        <taxon>Cryptomycota incertae sedis</taxon>
        <taxon>Rozella</taxon>
    </lineage>
</organism>
<dbReference type="Proteomes" id="UP000030755">
    <property type="component" value="Unassembled WGS sequence"/>
</dbReference>
<feature type="region of interest" description="Disordered" evidence="1">
    <location>
        <begin position="70"/>
        <end position="91"/>
    </location>
</feature>
<feature type="transmembrane region" description="Helical" evidence="2">
    <location>
        <begin position="200"/>
        <end position="224"/>
    </location>
</feature>
<evidence type="ECO:0000256" key="2">
    <source>
        <dbReference type="SAM" id="Phobius"/>
    </source>
</evidence>
<accession>A0A075B038</accession>
<feature type="compositionally biased region" description="Polar residues" evidence="1">
    <location>
        <begin position="73"/>
        <end position="88"/>
    </location>
</feature>
<sequence length="232" mass="26221">MKLKEHLTFLVASASISAIPLDNNINFSKNAKESVHNHNWLSNFWKHLSGTRNEEKPARIDTHTRQINEKQFADNNNDLPLQNSSQPKKTPHEAIAVVPGKPMIRSNLIPRSFFNEKLFTPRKKENGEGEEVKISKEEPERPIDALQANQNSADDQHRIKESLDNISTEEQNVDLGQNEIKITRQTDVNNNESRQEDDGFGIGAIISTVSGGLVVLGLILGYIVKRRTKLRK</sequence>
<keyword evidence="2" id="KW-1133">Transmembrane helix</keyword>
<evidence type="ECO:0000313" key="3">
    <source>
        <dbReference type="EMBL" id="EPZ34144.1"/>
    </source>
</evidence>
<keyword evidence="2" id="KW-0472">Membrane</keyword>
<dbReference type="CDD" id="cd12087">
    <property type="entry name" value="TM_EGFR-like"/>
    <property type="match status" value="1"/>
</dbReference>
<protein>
    <submittedName>
        <fullName evidence="3">Uncharacterized protein</fullName>
    </submittedName>
</protein>
<keyword evidence="4" id="KW-1185">Reference proteome</keyword>
<name>A0A075B038_ROZAC</name>
<gene>
    <name evidence="3" type="ORF">O9G_003743</name>
</gene>